<dbReference type="InterPro" id="IPR036390">
    <property type="entry name" value="WH_DNA-bd_sf"/>
</dbReference>
<evidence type="ECO:0000313" key="3">
    <source>
        <dbReference type="Proteomes" id="UP000581206"/>
    </source>
</evidence>
<keyword evidence="3" id="KW-1185">Reference proteome</keyword>
<reference evidence="2 3" key="1">
    <citation type="submission" date="2020-04" db="EMBL/GenBank/DDBJ databases">
        <title>MicrobeNet Type strains.</title>
        <authorList>
            <person name="Nicholson A.C."/>
        </authorList>
    </citation>
    <scope>NUCLEOTIDE SEQUENCE [LARGE SCALE GENOMIC DNA]</scope>
    <source>
        <strain evidence="2 3">ATCC BAA-788</strain>
    </source>
</reference>
<organism evidence="2 3">
    <name type="scientific">Cellulomonas denverensis</name>
    <dbReference type="NCBI Taxonomy" id="264297"/>
    <lineage>
        <taxon>Bacteria</taxon>
        <taxon>Bacillati</taxon>
        <taxon>Actinomycetota</taxon>
        <taxon>Actinomycetes</taxon>
        <taxon>Micrococcales</taxon>
        <taxon>Cellulomonadaceae</taxon>
        <taxon>Cellulomonas</taxon>
    </lineage>
</organism>
<dbReference type="SUPFAM" id="SSF46785">
    <property type="entry name" value="Winged helix' DNA-binding domain"/>
    <property type="match status" value="1"/>
</dbReference>
<gene>
    <name evidence="2" type="ORF">HGA03_13245</name>
</gene>
<comment type="caution">
    <text evidence="2">The sequence shown here is derived from an EMBL/GenBank/DDBJ whole genome shotgun (WGS) entry which is preliminary data.</text>
</comment>
<evidence type="ECO:0000313" key="2">
    <source>
        <dbReference type="EMBL" id="NKY23632.1"/>
    </source>
</evidence>
<dbReference type="AlphaFoldDB" id="A0A7X6QZZ3"/>
<protein>
    <submittedName>
        <fullName evidence="2">PadR family transcriptional regulator</fullName>
    </submittedName>
</protein>
<name>A0A7X6QZZ3_9CELL</name>
<evidence type="ECO:0000259" key="1">
    <source>
        <dbReference type="Pfam" id="PF03551"/>
    </source>
</evidence>
<dbReference type="Proteomes" id="UP000581206">
    <property type="component" value="Unassembled WGS sequence"/>
</dbReference>
<dbReference type="InterPro" id="IPR036388">
    <property type="entry name" value="WH-like_DNA-bd_sf"/>
</dbReference>
<dbReference type="InterPro" id="IPR052509">
    <property type="entry name" value="Metal_resp_DNA-bind_regulator"/>
</dbReference>
<dbReference type="EMBL" id="JAAXOX010000007">
    <property type="protein sequence ID" value="NKY23632.1"/>
    <property type="molecule type" value="Genomic_DNA"/>
</dbReference>
<accession>A0A7X6QZZ3</accession>
<dbReference type="InterPro" id="IPR005149">
    <property type="entry name" value="Tscrpt_reg_PadR_N"/>
</dbReference>
<dbReference type="Gene3D" id="1.10.10.10">
    <property type="entry name" value="Winged helix-like DNA-binding domain superfamily/Winged helix DNA-binding domain"/>
    <property type="match status" value="1"/>
</dbReference>
<dbReference type="PANTHER" id="PTHR33169:SF14">
    <property type="entry name" value="TRANSCRIPTIONAL REGULATOR RV3488"/>
    <property type="match status" value="1"/>
</dbReference>
<proteinExistence type="predicted"/>
<feature type="domain" description="Transcription regulator PadR N-terminal" evidence="1">
    <location>
        <begin position="3"/>
        <end position="73"/>
    </location>
</feature>
<sequence>MLVLAALSEQEAYGYQLVDRLRDAGLTELTTGTVYPVLNRLEREGRISSRLVPSPNGPARKYYRPTGDGTAELWAAAESWSALDRTVRELLIAARDPKEPA</sequence>
<dbReference type="PANTHER" id="PTHR33169">
    <property type="entry name" value="PADR-FAMILY TRANSCRIPTIONAL REGULATOR"/>
    <property type="match status" value="1"/>
</dbReference>
<dbReference type="Pfam" id="PF03551">
    <property type="entry name" value="PadR"/>
    <property type="match status" value="1"/>
</dbReference>